<evidence type="ECO:0000313" key="2">
    <source>
        <dbReference type="Proteomes" id="UP001168098"/>
    </source>
</evidence>
<dbReference type="EMBL" id="JARBHA010000007">
    <property type="protein sequence ID" value="KAJ9697310.1"/>
    <property type="molecule type" value="Genomic_DNA"/>
</dbReference>
<accession>A0AA38ZYL0</accession>
<evidence type="ECO:0000313" key="1">
    <source>
        <dbReference type="EMBL" id="KAJ9697310.1"/>
    </source>
</evidence>
<dbReference type="AlphaFoldDB" id="A0AA38ZYL0"/>
<name>A0AA38ZYL0_VITRO</name>
<reference evidence="1 2" key="1">
    <citation type="journal article" date="2023" name="BMC Biotechnol.">
        <title>Vitis rotundifolia cv Carlos genome sequencing.</title>
        <authorList>
            <person name="Huff M."/>
            <person name="Hulse-Kemp A."/>
            <person name="Scheffler B."/>
            <person name="Youngblood R."/>
            <person name="Simpson S."/>
            <person name="Babiker E."/>
            <person name="Staton M."/>
        </authorList>
    </citation>
    <scope>NUCLEOTIDE SEQUENCE [LARGE SCALE GENOMIC DNA]</scope>
    <source>
        <tissue evidence="1">Leaf</tissue>
    </source>
</reference>
<sequence length="66" mass="7462">MGLQHPRPMSGMGTTHGFMNRMYLNKLYGQYGNTVRSGLGFGSNAYDSRTNRCSWLAIDNKYKPRG</sequence>
<proteinExistence type="predicted"/>
<keyword evidence="2" id="KW-1185">Reference proteome</keyword>
<protein>
    <submittedName>
        <fullName evidence="1">Uncharacterized protein</fullName>
    </submittedName>
</protein>
<comment type="caution">
    <text evidence="1">The sequence shown here is derived from an EMBL/GenBank/DDBJ whole genome shotgun (WGS) entry which is preliminary data.</text>
</comment>
<organism evidence="1 2">
    <name type="scientific">Vitis rotundifolia</name>
    <name type="common">Muscadine grape</name>
    <dbReference type="NCBI Taxonomy" id="103349"/>
    <lineage>
        <taxon>Eukaryota</taxon>
        <taxon>Viridiplantae</taxon>
        <taxon>Streptophyta</taxon>
        <taxon>Embryophyta</taxon>
        <taxon>Tracheophyta</taxon>
        <taxon>Spermatophyta</taxon>
        <taxon>Magnoliopsida</taxon>
        <taxon>eudicotyledons</taxon>
        <taxon>Gunneridae</taxon>
        <taxon>Pentapetalae</taxon>
        <taxon>rosids</taxon>
        <taxon>Vitales</taxon>
        <taxon>Vitaceae</taxon>
        <taxon>Viteae</taxon>
        <taxon>Vitis</taxon>
    </lineage>
</organism>
<gene>
    <name evidence="1" type="ORF">PVL29_009210</name>
</gene>
<dbReference type="Proteomes" id="UP001168098">
    <property type="component" value="Unassembled WGS sequence"/>
</dbReference>